<dbReference type="RefSeq" id="WP_002692444.1">
    <property type="nucleotide sequence ID" value="NZ_JH600071.1"/>
</dbReference>
<evidence type="ECO:0000313" key="2">
    <source>
        <dbReference type="Proteomes" id="UP000005744"/>
    </source>
</evidence>
<gene>
    <name evidence="1" type="ORF">BegalDRAFT_3567</name>
</gene>
<accession>I3CBE0</accession>
<dbReference type="EMBL" id="JH600071">
    <property type="protein sequence ID" value="EIJ40933.1"/>
    <property type="molecule type" value="Genomic_DNA"/>
</dbReference>
<protein>
    <submittedName>
        <fullName evidence="1">Uncharacterized protein</fullName>
    </submittedName>
</protein>
<proteinExistence type="predicted"/>
<reference evidence="1 2" key="1">
    <citation type="submission" date="2011-11" db="EMBL/GenBank/DDBJ databases">
        <title>Improved High-Quality Draft sequence of Beggiatoa alba B18lD.</title>
        <authorList>
            <consortium name="US DOE Joint Genome Institute"/>
            <person name="Lucas S."/>
            <person name="Han J."/>
            <person name="Lapidus A."/>
            <person name="Cheng J.-F."/>
            <person name="Goodwin L."/>
            <person name="Pitluck S."/>
            <person name="Peters L."/>
            <person name="Mikhailova N."/>
            <person name="Held B."/>
            <person name="Detter J.C."/>
            <person name="Han C."/>
            <person name="Tapia R."/>
            <person name="Land M."/>
            <person name="Hauser L."/>
            <person name="Kyrpides N."/>
            <person name="Ivanova N."/>
            <person name="Pagani I."/>
            <person name="Samuel K."/>
            <person name="Teske A."/>
            <person name="Mueller J."/>
            <person name="Woyke T."/>
        </authorList>
    </citation>
    <scope>NUCLEOTIDE SEQUENCE [LARGE SCALE GENOMIC DNA]</scope>
    <source>
        <strain evidence="1 2">B18LD</strain>
    </source>
</reference>
<organism evidence="1 2">
    <name type="scientific">Beggiatoa alba B18LD</name>
    <dbReference type="NCBI Taxonomy" id="395493"/>
    <lineage>
        <taxon>Bacteria</taxon>
        <taxon>Pseudomonadati</taxon>
        <taxon>Pseudomonadota</taxon>
        <taxon>Gammaproteobacteria</taxon>
        <taxon>Thiotrichales</taxon>
        <taxon>Thiotrichaceae</taxon>
        <taxon>Beggiatoa</taxon>
    </lineage>
</organism>
<name>I3CBE0_9GAMM</name>
<sequence length="53" mass="5861">MPNTINKQATAIEDRYWGELAMQAKSEGVFKGDAMAELMRIAKDKGVSLDTND</sequence>
<keyword evidence="2" id="KW-1185">Reference proteome</keyword>
<dbReference type="Proteomes" id="UP000005744">
    <property type="component" value="Unassembled WGS sequence"/>
</dbReference>
<evidence type="ECO:0000313" key="1">
    <source>
        <dbReference type="EMBL" id="EIJ40933.1"/>
    </source>
</evidence>
<dbReference type="HOGENOM" id="CLU_3058934_0_0_6"/>
<dbReference type="AlphaFoldDB" id="I3CBE0"/>
<dbReference type="STRING" id="395493.BegalDRAFT_3567"/>